<protein>
    <recommendedName>
        <fullName evidence="2">Alkylated DNA repair protein AlkB homologue 8 N-terminal domain-containing protein</fullName>
    </recommendedName>
</protein>
<sequence>MQLHSNKHYVLQQIVPRDPKPVGAPVHVRQAQPRDANRQLSSTRRHTPSSRNPHDLSWSANTTAVSKKAQQRLHFLRVLRRNNLEERLLVTFYRATIESILAYGITIWYAGCTAADRKVLQRVIHSAQRIIGCSLPSLEDLACPRYLSRAFNIIKDKFHPGNHLFQLLPSGRRYRAQRTSTNRFRDSFFPRAIVAVNNKKNVLI</sequence>
<dbReference type="GO" id="GO:0008168">
    <property type="term" value="F:methyltransferase activity"/>
    <property type="evidence" value="ECO:0007669"/>
    <property type="project" value="InterPro"/>
</dbReference>
<reference evidence="3" key="2">
    <citation type="submission" date="2016-06" db="EMBL/GenBank/DDBJ databases">
        <title>The genome of a short-lived fish provides insights into sex chromosome evolution and the genetic control of aging.</title>
        <authorList>
            <person name="Reichwald K."/>
            <person name="Felder M."/>
            <person name="Petzold A."/>
            <person name="Koch P."/>
            <person name="Groth M."/>
            <person name="Platzer M."/>
        </authorList>
    </citation>
    <scope>NUCLEOTIDE SEQUENCE</scope>
    <source>
        <tissue evidence="3">Brain</tissue>
    </source>
</reference>
<evidence type="ECO:0000313" key="3">
    <source>
        <dbReference type="EMBL" id="SBQ57126.1"/>
    </source>
</evidence>
<dbReference type="Pfam" id="PF09004">
    <property type="entry name" value="ALKBH8_N"/>
    <property type="match status" value="1"/>
</dbReference>
<name>A0A1A8FE97_9TELE</name>
<dbReference type="AlphaFoldDB" id="A0A1A8FE97"/>
<evidence type="ECO:0000256" key="1">
    <source>
        <dbReference type="SAM" id="MobiDB-lite"/>
    </source>
</evidence>
<dbReference type="InterPro" id="IPR015095">
    <property type="entry name" value="AlkB_hom8_N"/>
</dbReference>
<organism evidence="3">
    <name type="scientific">Nothobranchius korthausae</name>
    <dbReference type="NCBI Taxonomy" id="1143690"/>
    <lineage>
        <taxon>Eukaryota</taxon>
        <taxon>Metazoa</taxon>
        <taxon>Chordata</taxon>
        <taxon>Craniata</taxon>
        <taxon>Vertebrata</taxon>
        <taxon>Euteleostomi</taxon>
        <taxon>Actinopterygii</taxon>
        <taxon>Neopterygii</taxon>
        <taxon>Teleostei</taxon>
        <taxon>Neoteleostei</taxon>
        <taxon>Acanthomorphata</taxon>
        <taxon>Ovalentaria</taxon>
        <taxon>Atherinomorphae</taxon>
        <taxon>Cyprinodontiformes</taxon>
        <taxon>Nothobranchiidae</taxon>
        <taxon>Nothobranchius</taxon>
    </lineage>
</organism>
<feature type="region of interest" description="Disordered" evidence="1">
    <location>
        <begin position="14"/>
        <end position="59"/>
    </location>
</feature>
<accession>A0A1A8FE97</accession>
<dbReference type="EMBL" id="HAEB01010599">
    <property type="protein sequence ID" value="SBQ57126.1"/>
    <property type="molecule type" value="Transcribed_RNA"/>
</dbReference>
<reference evidence="3" key="1">
    <citation type="submission" date="2016-05" db="EMBL/GenBank/DDBJ databases">
        <authorList>
            <person name="Lavstsen T."/>
            <person name="Jespersen J.S."/>
        </authorList>
    </citation>
    <scope>NUCLEOTIDE SEQUENCE</scope>
    <source>
        <tissue evidence="3">Brain</tissue>
    </source>
</reference>
<gene>
    <name evidence="3" type="primary">Nfu_g_1_025026</name>
</gene>
<proteinExistence type="predicted"/>
<feature type="domain" description="Alkylated DNA repair protein AlkB homologue 8 N-terminal" evidence="2">
    <location>
        <begin position="58"/>
        <end position="99"/>
    </location>
</feature>
<dbReference type="GO" id="GO:0016706">
    <property type="term" value="F:2-oxoglutarate-dependent dioxygenase activity"/>
    <property type="evidence" value="ECO:0007669"/>
    <property type="project" value="InterPro"/>
</dbReference>
<evidence type="ECO:0000259" key="2">
    <source>
        <dbReference type="Pfam" id="PF09004"/>
    </source>
</evidence>